<feature type="domain" description="CBM6" evidence="2">
    <location>
        <begin position="183"/>
        <end position="310"/>
    </location>
</feature>
<dbReference type="EMBL" id="JBHMDG010000002">
    <property type="protein sequence ID" value="MFB9311744.1"/>
    <property type="molecule type" value="Genomic_DNA"/>
</dbReference>
<organism evidence="3 4">
    <name type="scientific">Nocardioides plantarum</name>
    <dbReference type="NCBI Taxonomy" id="29299"/>
    <lineage>
        <taxon>Bacteria</taxon>
        <taxon>Bacillati</taxon>
        <taxon>Actinomycetota</taxon>
        <taxon>Actinomycetes</taxon>
        <taxon>Propionibacteriales</taxon>
        <taxon>Nocardioidaceae</taxon>
        <taxon>Nocardioides</taxon>
    </lineage>
</organism>
<dbReference type="Gene3D" id="2.60.40.10">
    <property type="entry name" value="Immunoglobulins"/>
    <property type="match status" value="4"/>
</dbReference>
<keyword evidence="1" id="KW-0732">Signal</keyword>
<evidence type="ECO:0000313" key="3">
    <source>
        <dbReference type="EMBL" id="MFB9311744.1"/>
    </source>
</evidence>
<protein>
    <submittedName>
        <fullName evidence="3">Ig-like domain repeat protein</fullName>
    </submittedName>
</protein>
<dbReference type="InterPro" id="IPR032109">
    <property type="entry name" value="Big_3_5"/>
</dbReference>
<sequence>MSSTLSTRAPRGRRARHLLAAGLALTLGVGAVQTASAASASAADSGAGHERAAVGTVYEAEDQVLTGVTKQTEHAGYSGTGYVGGFGATGNSVLTTVTAAATATYDLDVRYANGGGTKTLTLVVNGTERQLTLPGTGGWANYGTLPTRIDLTDGANVVELRRNAADSGSLNLDRLKVVPQIGTRYQAEDAALTNGAAVSTEHAGFTGTGFVGGYWNEGATTTFAVPADEAGESPAVLRYGAGPNPFNGAKRVTLVVNGASQPIILPGFDTWKDWGEFPLSLPLRAGANEVAIRFAPGDDGNVNIDHLDVGAPVPPTCDETIVADDAFDGDELDRCRWTTILNESADGYRVADGALEIDARDGDLSGGVANARNVVLQPAPTTDAWMTETAVSLDGTDNYLQAGLVLWGNAANFAKIMVMRTPADGWTVELGKVTDGKHQYADSAALPTGAQDDVRLRLWADAGRLRGSYSLDDGATWTVIGAEYGTEGLTSPYVGLGAFNGTGAETARFDEFTVGAPVRVDSTVTVSATPASVAVGEPSAVTVQVAAPGATPTGDVTLYDGPVVVGSGPLTDGSATFQVGPYTAAGDHPLSATYAGDTAVAGSTGTGSLVVVANPDPVESTVTVSAAPSTVPVGSSSILTVRVAAPGITPTGQVSVRAGDEVIGSADLNDGTATFQVGPYASAGVRTYTATYLGNDDVAGSTGTGSLTVTAADPQTIASVVTVTAAPGSVQVGGSATITVAVSAEGATPTGKVTLRESGVFVGSGNLVDGTVSFEDGPFSSPGTRTYTATYDGDDTVAGSTGTGSLSVTAVPDPEPVASTVTVVASPGTVQVGQRAAVTVTVAADGTTPAGAVTLRDNGRVLATGTLRSGKATFTVGPYAGAATHTFMATYAGSASVAAGSGTARLVVKAAPRPAIKVRSKVVDAVADRSTGRIKIECVPAGVRCVGPVELRAGGKLLGLGRIDVAGGRTSNVVIRLSARAKAALAKQPSLRANLTVTLKGGGEKRILATLKR</sequence>
<dbReference type="Pfam" id="PF16640">
    <property type="entry name" value="Big_3_5"/>
    <property type="match status" value="4"/>
</dbReference>
<gene>
    <name evidence="3" type="ORF">ACFFRI_01705</name>
</gene>
<comment type="caution">
    <text evidence="3">The sequence shown here is derived from an EMBL/GenBank/DDBJ whole genome shotgun (WGS) entry which is preliminary data.</text>
</comment>
<evidence type="ECO:0000256" key="1">
    <source>
        <dbReference type="SAM" id="SignalP"/>
    </source>
</evidence>
<evidence type="ECO:0000259" key="2">
    <source>
        <dbReference type="PROSITE" id="PS51175"/>
    </source>
</evidence>
<dbReference type="Pfam" id="PF16990">
    <property type="entry name" value="CBM_35"/>
    <property type="match status" value="2"/>
</dbReference>
<name>A0ABV5K4R6_9ACTN</name>
<dbReference type="PANTHER" id="PTHR43863">
    <property type="entry name" value="HYDROLASE, PUTATIVE (AFU_ORTHOLOGUE AFUA_1G03140)-RELATED"/>
    <property type="match status" value="1"/>
</dbReference>
<dbReference type="InterPro" id="IPR005084">
    <property type="entry name" value="CBM6"/>
</dbReference>
<dbReference type="InterPro" id="IPR008979">
    <property type="entry name" value="Galactose-bd-like_sf"/>
</dbReference>
<dbReference type="CDD" id="cd04083">
    <property type="entry name" value="CBM35_Lmo2446-like"/>
    <property type="match status" value="1"/>
</dbReference>
<feature type="signal peptide" evidence="1">
    <location>
        <begin position="1"/>
        <end position="37"/>
    </location>
</feature>
<dbReference type="InterPro" id="IPR013783">
    <property type="entry name" value="Ig-like_fold"/>
</dbReference>
<dbReference type="Pfam" id="PF17851">
    <property type="entry name" value="GH43_C2"/>
    <property type="match status" value="1"/>
</dbReference>
<feature type="chain" id="PRO_5046279137" evidence="1">
    <location>
        <begin position="38"/>
        <end position="1013"/>
    </location>
</feature>
<dbReference type="SUPFAM" id="SSF49785">
    <property type="entry name" value="Galactose-binding domain-like"/>
    <property type="match status" value="2"/>
</dbReference>
<proteinExistence type="predicted"/>
<dbReference type="RefSeq" id="WP_140011025.1">
    <property type="nucleotide sequence ID" value="NZ_JBHMDG010000002.1"/>
</dbReference>
<dbReference type="Proteomes" id="UP001589750">
    <property type="component" value="Unassembled WGS sequence"/>
</dbReference>
<feature type="domain" description="CBM6" evidence="2">
    <location>
        <begin position="56"/>
        <end position="178"/>
    </location>
</feature>
<dbReference type="PANTHER" id="PTHR43863:SF2">
    <property type="entry name" value="MALTASE-GLUCOAMYLASE"/>
    <property type="match status" value="1"/>
</dbReference>
<accession>A0ABV5K4R6</accession>
<reference evidence="3 4" key="1">
    <citation type="submission" date="2024-09" db="EMBL/GenBank/DDBJ databases">
        <authorList>
            <person name="Sun Q."/>
            <person name="Mori K."/>
        </authorList>
    </citation>
    <scope>NUCLEOTIDE SEQUENCE [LARGE SCALE GENOMIC DNA]</scope>
    <source>
        <strain evidence="3 4">JCM 9626</strain>
    </source>
</reference>
<dbReference type="SUPFAM" id="SSF49899">
    <property type="entry name" value="Concanavalin A-like lectins/glucanases"/>
    <property type="match status" value="1"/>
</dbReference>
<keyword evidence="4" id="KW-1185">Reference proteome</keyword>
<evidence type="ECO:0000313" key="4">
    <source>
        <dbReference type="Proteomes" id="UP001589750"/>
    </source>
</evidence>
<dbReference type="InterPro" id="IPR013320">
    <property type="entry name" value="ConA-like_dom_sf"/>
</dbReference>
<dbReference type="PROSITE" id="PS51175">
    <property type="entry name" value="CBM6"/>
    <property type="match status" value="2"/>
</dbReference>
<dbReference type="Gene3D" id="2.60.120.260">
    <property type="entry name" value="Galactose-binding domain-like"/>
    <property type="match status" value="2"/>
</dbReference>
<dbReference type="InterPro" id="IPR051816">
    <property type="entry name" value="Glycosyl_Hydrolase_31"/>
</dbReference>
<dbReference type="InterPro" id="IPR041542">
    <property type="entry name" value="GH43_C2"/>
</dbReference>
<dbReference type="Gene3D" id="2.60.120.200">
    <property type="match status" value="1"/>
</dbReference>